<dbReference type="GO" id="GO:0003978">
    <property type="term" value="F:UDP-glucose 4-epimerase activity"/>
    <property type="evidence" value="ECO:0007669"/>
    <property type="project" value="UniProtKB-EC"/>
</dbReference>
<dbReference type="EMBL" id="CP009506">
    <property type="protein sequence ID" value="AKB30449.1"/>
    <property type="molecule type" value="Genomic_DNA"/>
</dbReference>
<reference evidence="3 4" key="1">
    <citation type="submission" date="2014-07" db="EMBL/GenBank/DDBJ databases">
        <title>Methanogenic archaea and the global carbon cycle.</title>
        <authorList>
            <person name="Henriksen J.R."/>
            <person name="Luke J."/>
            <person name="Reinhart S."/>
            <person name="Benedict M.N."/>
            <person name="Youngblut N.D."/>
            <person name="Metcalf M.E."/>
            <person name="Whitaker R.J."/>
            <person name="Metcalf W.W."/>
        </authorList>
    </citation>
    <scope>NUCLEOTIDE SEQUENCE [LARGE SCALE GENOMIC DNA]</scope>
    <source>
        <strain evidence="3 4">T4/M</strain>
    </source>
</reference>
<dbReference type="InterPro" id="IPR036291">
    <property type="entry name" value="NAD(P)-bd_dom_sf"/>
</dbReference>
<evidence type="ECO:0000313" key="4">
    <source>
        <dbReference type="Proteomes" id="UP000033111"/>
    </source>
</evidence>
<dbReference type="EC" id="5.1.3.2" evidence="3"/>
<feature type="domain" description="NAD-dependent epimerase/dehydratase" evidence="2">
    <location>
        <begin position="3"/>
        <end position="238"/>
    </location>
</feature>
<comment type="similarity">
    <text evidence="1">Belongs to the NAD(P)-dependent epimerase/dehydratase family.</text>
</comment>
<dbReference type="OrthoDB" id="4907at2157"/>
<dbReference type="InterPro" id="IPR001509">
    <property type="entry name" value="Epimerase_deHydtase"/>
</dbReference>
<dbReference type="Pfam" id="PF01370">
    <property type="entry name" value="Epimerase"/>
    <property type="match status" value="1"/>
</dbReference>
<dbReference type="Gene3D" id="3.40.50.720">
    <property type="entry name" value="NAD(P)-binding Rossmann-like Domain"/>
    <property type="match status" value="1"/>
</dbReference>
<dbReference type="Gene3D" id="3.90.25.10">
    <property type="entry name" value="UDP-galactose 4-epimerase, domain 1"/>
    <property type="match status" value="1"/>
</dbReference>
<dbReference type="GeneID" id="24862680"/>
<dbReference type="HOGENOM" id="CLU_007383_1_7_2"/>
<sequence length="317" mass="36225">MKALVTGCAGFIGSHLTERLLNEGYEVIGIDCFTDYYPKHIKENNLHTFINHDNFEFINKDLLSVDNYPDVDYVFHHAAQAGVRASWGKYFDTYLENNISLTQKLLEYYKDSNIKKFVYASSSSVYGDIDELPMNEESLLKPVSPYGVTKLAAEHLCSLYYTSYSVPTISLRYFTVFGPRQRPDMAIFKFVNRIFNGKEITVYGNGLQTRDFTYVADVVEANVRAATGDIVGEVFNIGGGNSITVNELIKQIEIIVGKKAKVKYIDTQKGDMKDTKSDVTKARKLLNWKAKTDIIEGLDKYIEWFRKNDYLYKDLDL</sequence>
<dbReference type="PRINTS" id="PR01713">
    <property type="entry name" value="NUCEPIMERASE"/>
</dbReference>
<evidence type="ECO:0000256" key="1">
    <source>
        <dbReference type="ARBA" id="ARBA00007637"/>
    </source>
</evidence>
<dbReference type="RefSeq" id="WP_048174171.1">
    <property type="nucleotide sequence ID" value="NZ_CP009506.1"/>
</dbReference>
<evidence type="ECO:0000259" key="2">
    <source>
        <dbReference type="Pfam" id="PF01370"/>
    </source>
</evidence>
<dbReference type="Proteomes" id="UP000033111">
    <property type="component" value="Chromosome"/>
</dbReference>
<keyword evidence="3" id="KW-0413">Isomerase</keyword>
<accession>A0A0E3P8Y5</accession>
<evidence type="ECO:0000313" key="3">
    <source>
        <dbReference type="EMBL" id="AKB30449.1"/>
    </source>
</evidence>
<proteinExistence type="inferred from homology"/>
<dbReference type="SUPFAM" id="SSF51735">
    <property type="entry name" value="NAD(P)-binding Rossmann-fold domains"/>
    <property type="match status" value="1"/>
</dbReference>
<organism evidence="3 4">
    <name type="scientific">Methanosarcina siciliae T4/M</name>
    <dbReference type="NCBI Taxonomy" id="1434120"/>
    <lineage>
        <taxon>Archaea</taxon>
        <taxon>Methanobacteriati</taxon>
        <taxon>Methanobacteriota</taxon>
        <taxon>Stenosarchaea group</taxon>
        <taxon>Methanomicrobia</taxon>
        <taxon>Methanosarcinales</taxon>
        <taxon>Methanosarcinaceae</taxon>
        <taxon>Methanosarcina</taxon>
    </lineage>
</organism>
<dbReference type="AlphaFoldDB" id="A0A0E3P8Y5"/>
<protein>
    <submittedName>
        <fullName evidence="3">UDP-glucose 4-epimerase</fullName>
        <ecNumber evidence="3">5.1.3.2</ecNumber>
    </submittedName>
</protein>
<dbReference type="PANTHER" id="PTHR43000">
    <property type="entry name" value="DTDP-D-GLUCOSE 4,6-DEHYDRATASE-RELATED"/>
    <property type="match status" value="1"/>
</dbReference>
<keyword evidence="4" id="KW-1185">Reference proteome</keyword>
<name>A0A0E3P8Y5_9EURY</name>
<dbReference type="KEGG" id="msw:MSSIT_3730"/>
<gene>
    <name evidence="3" type="ORF">MSSIT_3730</name>
</gene>
<dbReference type="PATRIC" id="fig|1434120.4.peg.4837"/>